<dbReference type="PIRSF" id="PIRSF039012">
    <property type="entry name" value="ASP"/>
    <property type="match status" value="1"/>
</dbReference>
<comment type="caution">
    <text evidence="6">The sequence shown here is derived from an EMBL/GenBank/DDBJ whole genome shotgun (WGS) entry which is preliminary data.</text>
</comment>
<evidence type="ECO:0000256" key="3">
    <source>
        <dbReference type="ARBA" id="ARBA00022801"/>
    </source>
</evidence>
<keyword evidence="4" id="KW-0862">Zinc</keyword>
<evidence type="ECO:0000256" key="2">
    <source>
        <dbReference type="ARBA" id="ARBA00022723"/>
    </source>
</evidence>
<evidence type="ECO:0000259" key="5">
    <source>
        <dbReference type="Pfam" id="PF24827"/>
    </source>
</evidence>
<dbReference type="AlphaFoldDB" id="A0A3M0C7E4"/>
<sequence length="371" mass="39830">MFRSLFLRVFVLWALSVTTLPLRAMDTPLPDPTTIVTDRIPHDTGDRLLGVPVVSALDLKSLSPGRHLFYVRVGARNTGDPVHVPVIILKGEKPGPKLALAAGIHGDELNGIAVIHRLTARLDTDSLAGILVAVPGINRPGMIANNRHFVGSTGGGFMVDLNRSLPGRTKGGGPAGLYAGTVWKRIFKGRFDLAIDLHTQTRGLEYPLFVFADFDNPQAESLARALMPDIIKKDAGENGTLETTLLASGVPAVTFEIGAPKRFQETLVSRAIAGVENVMRLRGMIAGTVVYAEKQPVIGTHYSNIYTKTGGIAVIHVALLEAVAKGQHVATLYDPFGREIERYTAPHAGAVLALATDPLREPGSMLVRILK</sequence>
<comment type="cofactor">
    <cofactor evidence="1">
        <name>Zn(2+)</name>
        <dbReference type="ChEBI" id="CHEBI:29105"/>
    </cofactor>
</comment>
<reference evidence="6 7" key="1">
    <citation type="submission" date="2018-10" db="EMBL/GenBank/DDBJ databases">
        <title>Genomic Encyclopedia of Archaeal and Bacterial Type Strains, Phase II (KMG-II): from individual species to whole genera.</title>
        <authorList>
            <person name="Goeker M."/>
        </authorList>
    </citation>
    <scope>NUCLEOTIDE SEQUENCE [LARGE SCALE GENOMIC DNA]</scope>
    <source>
        <strain evidence="6 7">DSM 25217</strain>
    </source>
</reference>
<evidence type="ECO:0000313" key="7">
    <source>
        <dbReference type="Proteomes" id="UP000271227"/>
    </source>
</evidence>
<keyword evidence="3" id="KW-0378">Hydrolase</keyword>
<dbReference type="GO" id="GO:0046872">
    <property type="term" value="F:metal ion binding"/>
    <property type="evidence" value="ECO:0007669"/>
    <property type="project" value="UniProtKB-KW"/>
</dbReference>
<dbReference type="InParanoid" id="A0A3M0C7E4"/>
<dbReference type="CDD" id="cd06251">
    <property type="entry name" value="M14_ASTE_ASPA-like"/>
    <property type="match status" value="1"/>
</dbReference>
<dbReference type="EMBL" id="REFR01000014">
    <property type="protein sequence ID" value="RMB02726.1"/>
    <property type="molecule type" value="Genomic_DNA"/>
</dbReference>
<evidence type="ECO:0000256" key="1">
    <source>
        <dbReference type="ARBA" id="ARBA00001947"/>
    </source>
</evidence>
<dbReference type="Gene3D" id="3.40.630.10">
    <property type="entry name" value="Zn peptidases"/>
    <property type="match status" value="1"/>
</dbReference>
<dbReference type="InterPro" id="IPR055438">
    <property type="entry name" value="AstE_AspA_cat"/>
</dbReference>
<organism evidence="6 7">
    <name type="scientific">Eilatimonas milleporae</name>
    <dbReference type="NCBI Taxonomy" id="911205"/>
    <lineage>
        <taxon>Bacteria</taxon>
        <taxon>Pseudomonadati</taxon>
        <taxon>Pseudomonadota</taxon>
        <taxon>Alphaproteobacteria</taxon>
        <taxon>Kordiimonadales</taxon>
        <taxon>Kordiimonadaceae</taxon>
        <taxon>Eilatimonas</taxon>
    </lineage>
</organism>
<dbReference type="SUPFAM" id="SSF53187">
    <property type="entry name" value="Zn-dependent exopeptidases"/>
    <property type="match status" value="1"/>
</dbReference>
<keyword evidence="2" id="KW-0479">Metal-binding</keyword>
<evidence type="ECO:0000256" key="4">
    <source>
        <dbReference type="ARBA" id="ARBA00022833"/>
    </source>
</evidence>
<dbReference type="RefSeq" id="WP_170163876.1">
    <property type="nucleotide sequence ID" value="NZ_REFR01000014.1"/>
</dbReference>
<evidence type="ECO:0000313" key="6">
    <source>
        <dbReference type="EMBL" id="RMB02726.1"/>
    </source>
</evidence>
<dbReference type="PANTHER" id="PTHR37326:SF1">
    <property type="entry name" value="BLL3975 PROTEIN"/>
    <property type="match status" value="1"/>
</dbReference>
<feature type="domain" description="Succinylglutamate desuccinylase/Aspartoacylase catalytic" evidence="5">
    <location>
        <begin position="94"/>
        <end position="281"/>
    </location>
</feature>
<dbReference type="GO" id="GO:0016811">
    <property type="term" value="F:hydrolase activity, acting on carbon-nitrogen (but not peptide) bonds, in linear amides"/>
    <property type="evidence" value="ECO:0007669"/>
    <property type="project" value="InterPro"/>
</dbReference>
<dbReference type="Proteomes" id="UP000271227">
    <property type="component" value="Unassembled WGS sequence"/>
</dbReference>
<dbReference type="InterPro" id="IPR043795">
    <property type="entry name" value="N-alpha-Ac-DABA-like"/>
</dbReference>
<dbReference type="InterPro" id="IPR053138">
    <property type="entry name" value="N-alpha-Ac-DABA_deacetylase"/>
</dbReference>
<keyword evidence="7" id="KW-1185">Reference proteome</keyword>
<name>A0A3M0C7E4_9PROT</name>
<protein>
    <recommendedName>
        <fullName evidence="5">Succinylglutamate desuccinylase/Aspartoacylase catalytic domain-containing protein</fullName>
    </recommendedName>
</protein>
<dbReference type="PANTHER" id="PTHR37326">
    <property type="entry name" value="BLL3975 PROTEIN"/>
    <property type="match status" value="1"/>
</dbReference>
<dbReference type="GO" id="GO:0016788">
    <property type="term" value="F:hydrolase activity, acting on ester bonds"/>
    <property type="evidence" value="ECO:0007669"/>
    <property type="project" value="InterPro"/>
</dbReference>
<dbReference type="Pfam" id="PF24827">
    <property type="entry name" value="AstE_AspA_cat"/>
    <property type="match status" value="1"/>
</dbReference>
<proteinExistence type="predicted"/>
<gene>
    <name evidence="6" type="ORF">BXY39_3077</name>
</gene>
<accession>A0A3M0C7E4</accession>